<accession>A0ABW2RDK9</accession>
<evidence type="ECO:0008006" key="4">
    <source>
        <dbReference type="Google" id="ProtNLM"/>
    </source>
</evidence>
<dbReference type="PROSITE" id="PS51257">
    <property type="entry name" value="PROKAR_LIPOPROTEIN"/>
    <property type="match status" value="1"/>
</dbReference>
<proteinExistence type="predicted"/>
<keyword evidence="1" id="KW-0732">Signal</keyword>
<gene>
    <name evidence="2" type="ORF">ACFQNJ_16740</name>
</gene>
<evidence type="ECO:0000313" key="2">
    <source>
        <dbReference type="EMBL" id="MFC7436156.1"/>
    </source>
</evidence>
<dbReference type="Proteomes" id="UP001596495">
    <property type="component" value="Unassembled WGS sequence"/>
</dbReference>
<feature type="chain" id="PRO_5046439793" description="Entry exclusion lipoprotein TrbK" evidence="1">
    <location>
        <begin position="22"/>
        <end position="76"/>
    </location>
</feature>
<sequence length="76" mass="8263">MTHKLLIALVGAAILAGCASSKPYWHKPGVTSDDTYTQLSECKFQVGINKVSKSDQEDLVAHCMRGKGFRLLANPD</sequence>
<feature type="signal peptide" evidence="1">
    <location>
        <begin position="1"/>
        <end position="21"/>
    </location>
</feature>
<organism evidence="2 3">
    <name type="scientific">Hydrogenophaga bisanensis</name>
    <dbReference type="NCBI Taxonomy" id="439611"/>
    <lineage>
        <taxon>Bacteria</taxon>
        <taxon>Pseudomonadati</taxon>
        <taxon>Pseudomonadota</taxon>
        <taxon>Betaproteobacteria</taxon>
        <taxon>Burkholderiales</taxon>
        <taxon>Comamonadaceae</taxon>
        <taxon>Hydrogenophaga</taxon>
    </lineage>
</organism>
<reference evidence="3" key="1">
    <citation type="journal article" date="2019" name="Int. J. Syst. Evol. Microbiol.">
        <title>The Global Catalogue of Microorganisms (GCM) 10K type strain sequencing project: providing services to taxonomists for standard genome sequencing and annotation.</title>
        <authorList>
            <consortium name="The Broad Institute Genomics Platform"/>
            <consortium name="The Broad Institute Genome Sequencing Center for Infectious Disease"/>
            <person name="Wu L."/>
            <person name="Ma J."/>
        </authorList>
    </citation>
    <scope>NUCLEOTIDE SEQUENCE [LARGE SCALE GENOMIC DNA]</scope>
    <source>
        <strain evidence="3">CCUG 54518</strain>
    </source>
</reference>
<dbReference type="RefSeq" id="WP_382259592.1">
    <property type="nucleotide sequence ID" value="NZ_JBHTBX010000014.1"/>
</dbReference>
<comment type="caution">
    <text evidence="2">The sequence shown here is derived from an EMBL/GenBank/DDBJ whole genome shotgun (WGS) entry which is preliminary data.</text>
</comment>
<name>A0ABW2RDK9_9BURK</name>
<evidence type="ECO:0000256" key="1">
    <source>
        <dbReference type="SAM" id="SignalP"/>
    </source>
</evidence>
<dbReference type="EMBL" id="JBHTBX010000014">
    <property type="protein sequence ID" value="MFC7436156.1"/>
    <property type="molecule type" value="Genomic_DNA"/>
</dbReference>
<protein>
    <recommendedName>
        <fullName evidence="4">Entry exclusion lipoprotein TrbK</fullName>
    </recommendedName>
</protein>
<keyword evidence="3" id="KW-1185">Reference proteome</keyword>
<evidence type="ECO:0000313" key="3">
    <source>
        <dbReference type="Proteomes" id="UP001596495"/>
    </source>
</evidence>